<dbReference type="InterPro" id="IPR045012">
    <property type="entry name" value="NLP"/>
</dbReference>
<evidence type="ECO:0000313" key="3">
    <source>
        <dbReference type="Proteomes" id="UP000215914"/>
    </source>
</evidence>
<dbReference type="EMBL" id="MNCJ02000326">
    <property type="protein sequence ID" value="KAF5783615.1"/>
    <property type="molecule type" value="Genomic_DNA"/>
</dbReference>
<dbReference type="InParanoid" id="A0A251TCH0"/>
<dbReference type="Gene3D" id="3.30.450.40">
    <property type="match status" value="1"/>
</dbReference>
<dbReference type="EMBL" id="CM007900">
    <property type="protein sequence ID" value="OTG08830.1"/>
    <property type="molecule type" value="Genomic_DNA"/>
</dbReference>
<dbReference type="Gramene" id="mRNA:HanXRQr2_Chr11g0510001">
    <property type="protein sequence ID" value="mRNA:HanXRQr2_Chr11g0510001"/>
    <property type="gene ID" value="HanXRQr2_Chr11g0510001"/>
</dbReference>
<proteinExistence type="predicted"/>
<name>A0A251TCH0_HELAN</name>
<dbReference type="PANTHER" id="PTHR32002:SF35">
    <property type="entry name" value="PROTEIN NLP6"/>
    <property type="match status" value="1"/>
</dbReference>
<gene>
    <name evidence="2" type="ORF">HannXRQ_Chr11g0346051</name>
    <name evidence="1" type="ORF">HanXRQr2_Chr11g0510001</name>
</gene>
<dbReference type="PANTHER" id="PTHR32002">
    <property type="entry name" value="PROTEIN NLP8"/>
    <property type="match status" value="1"/>
</dbReference>
<dbReference type="SUPFAM" id="SSF55781">
    <property type="entry name" value="GAF domain-like"/>
    <property type="match status" value="1"/>
</dbReference>
<dbReference type="Proteomes" id="UP000215914">
    <property type="component" value="Chromosome 11"/>
</dbReference>
<accession>A0A251TCH0</accession>
<reference evidence="1" key="3">
    <citation type="submission" date="2020-06" db="EMBL/GenBank/DDBJ databases">
        <title>Helianthus annuus Genome sequencing and assembly Release 2.</title>
        <authorList>
            <person name="Gouzy J."/>
            <person name="Langlade N."/>
            <person name="Munos S."/>
        </authorList>
    </citation>
    <scope>NUCLEOTIDE SEQUENCE</scope>
    <source>
        <tissue evidence="1">Leaves</tissue>
    </source>
</reference>
<dbReference type="InterPro" id="IPR029016">
    <property type="entry name" value="GAF-like_dom_sf"/>
</dbReference>
<sequence>MDNAELDLLGNYESPQDLELPLLLDYKLNVYHCNHVLQRRDDVLKYQQICYALSDMRLYHPSLLAQLWVPIEFKFGIVLTTCGQPFGLSRYTNKLGSYRVACLDYNSYVDHNTKVRIGPPGRVLRNKSPEWVQDVTKYNDKQYPQLEAAKCSKIRGSFFMPVIKGGQCIGVLEFATTIPKDDFAYEMGEVCRALEKVGLTSSVNNESINFETLEDYSPMLESGDTQKMHRDSKSKKITRNDITKLFGLPKADATYICRICKFISYDLIV</sequence>
<evidence type="ECO:0000313" key="1">
    <source>
        <dbReference type="EMBL" id="KAF5783615.1"/>
    </source>
</evidence>
<protein>
    <submittedName>
        <fullName evidence="1">GAF-like domain superfamily protein</fullName>
    </submittedName>
    <submittedName>
        <fullName evidence="2">Putative GAF domain-like protein</fullName>
    </submittedName>
</protein>
<keyword evidence="3" id="KW-1185">Reference proteome</keyword>
<organism evidence="2 3">
    <name type="scientific">Helianthus annuus</name>
    <name type="common">Common sunflower</name>
    <dbReference type="NCBI Taxonomy" id="4232"/>
    <lineage>
        <taxon>Eukaryota</taxon>
        <taxon>Viridiplantae</taxon>
        <taxon>Streptophyta</taxon>
        <taxon>Embryophyta</taxon>
        <taxon>Tracheophyta</taxon>
        <taxon>Spermatophyta</taxon>
        <taxon>Magnoliopsida</taxon>
        <taxon>eudicotyledons</taxon>
        <taxon>Gunneridae</taxon>
        <taxon>Pentapetalae</taxon>
        <taxon>asterids</taxon>
        <taxon>campanulids</taxon>
        <taxon>Asterales</taxon>
        <taxon>Asteraceae</taxon>
        <taxon>Asteroideae</taxon>
        <taxon>Heliantheae alliance</taxon>
        <taxon>Heliantheae</taxon>
        <taxon>Helianthus</taxon>
    </lineage>
</organism>
<dbReference type="AlphaFoldDB" id="A0A251TCH0"/>
<reference evidence="1 3" key="1">
    <citation type="journal article" date="2017" name="Nature">
        <title>The sunflower genome provides insights into oil metabolism, flowering and Asterid evolution.</title>
        <authorList>
            <person name="Badouin H."/>
            <person name="Gouzy J."/>
            <person name="Grassa C.J."/>
            <person name="Murat F."/>
            <person name="Staton S.E."/>
            <person name="Cottret L."/>
            <person name="Lelandais-Briere C."/>
            <person name="Owens G.L."/>
            <person name="Carrere S."/>
            <person name="Mayjonade B."/>
            <person name="Legrand L."/>
            <person name="Gill N."/>
            <person name="Kane N.C."/>
            <person name="Bowers J.E."/>
            <person name="Hubner S."/>
            <person name="Bellec A."/>
            <person name="Berard A."/>
            <person name="Berges H."/>
            <person name="Blanchet N."/>
            <person name="Boniface M.C."/>
            <person name="Brunel D."/>
            <person name="Catrice O."/>
            <person name="Chaidir N."/>
            <person name="Claudel C."/>
            <person name="Donnadieu C."/>
            <person name="Faraut T."/>
            <person name="Fievet G."/>
            <person name="Helmstetter N."/>
            <person name="King M."/>
            <person name="Knapp S.J."/>
            <person name="Lai Z."/>
            <person name="Le Paslier M.C."/>
            <person name="Lippi Y."/>
            <person name="Lorenzon L."/>
            <person name="Mandel J.R."/>
            <person name="Marage G."/>
            <person name="Marchand G."/>
            <person name="Marquand E."/>
            <person name="Bret-Mestries E."/>
            <person name="Morien E."/>
            <person name="Nambeesan S."/>
            <person name="Nguyen T."/>
            <person name="Pegot-Espagnet P."/>
            <person name="Pouilly N."/>
            <person name="Raftis F."/>
            <person name="Sallet E."/>
            <person name="Schiex T."/>
            <person name="Thomas J."/>
            <person name="Vandecasteele C."/>
            <person name="Vares D."/>
            <person name="Vear F."/>
            <person name="Vautrin S."/>
            <person name="Crespi M."/>
            <person name="Mangin B."/>
            <person name="Burke J.M."/>
            <person name="Salse J."/>
            <person name="Munos S."/>
            <person name="Vincourt P."/>
            <person name="Rieseberg L.H."/>
            <person name="Langlade N.B."/>
        </authorList>
    </citation>
    <scope>NUCLEOTIDE SEQUENCE [LARGE SCALE GENOMIC DNA]</scope>
    <source>
        <strain evidence="3">cv. SF193</strain>
        <tissue evidence="1">Leaves</tissue>
    </source>
</reference>
<dbReference type="GO" id="GO:0003700">
    <property type="term" value="F:DNA-binding transcription factor activity"/>
    <property type="evidence" value="ECO:0007669"/>
    <property type="project" value="InterPro"/>
</dbReference>
<reference evidence="2" key="2">
    <citation type="submission" date="2017-02" db="EMBL/GenBank/DDBJ databases">
        <title>Sunflower complete genome.</title>
        <authorList>
            <person name="Langlade N."/>
            <person name="Munos S."/>
        </authorList>
    </citation>
    <scope>NUCLEOTIDE SEQUENCE [LARGE SCALE GENOMIC DNA]</scope>
    <source>
        <tissue evidence="2">Leaves</tissue>
    </source>
</reference>
<evidence type="ECO:0000313" key="2">
    <source>
        <dbReference type="EMBL" id="OTG08830.1"/>
    </source>
</evidence>